<dbReference type="RefSeq" id="WP_265766878.1">
    <property type="nucleotide sequence ID" value="NZ_JAGGJA010000010.1"/>
</dbReference>
<evidence type="ECO:0000256" key="1">
    <source>
        <dbReference type="SAM" id="MobiDB-lite"/>
    </source>
</evidence>
<reference evidence="2 3" key="1">
    <citation type="submission" date="2021-03" db="EMBL/GenBank/DDBJ databases">
        <title>Aliifodinibius sp. nov., a new bacterium isolated from saline soil.</title>
        <authorList>
            <person name="Galisteo C."/>
            <person name="De La Haba R."/>
            <person name="Sanchez-Porro C."/>
            <person name="Ventosa A."/>
        </authorList>
    </citation>
    <scope>NUCLEOTIDE SEQUENCE [LARGE SCALE GENOMIC DNA]</scope>
    <source>
        <strain evidence="2 3">1BSP15-2V2</strain>
    </source>
</reference>
<feature type="compositionally biased region" description="Polar residues" evidence="1">
    <location>
        <begin position="62"/>
        <end position="71"/>
    </location>
</feature>
<evidence type="ECO:0000313" key="2">
    <source>
        <dbReference type="EMBL" id="MCW9708092.1"/>
    </source>
</evidence>
<organism evidence="2 3">
    <name type="scientific">Fodinibius salsisoli</name>
    <dbReference type="NCBI Taxonomy" id="2820877"/>
    <lineage>
        <taxon>Bacteria</taxon>
        <taxon>Pseudomonadati</taxon>
        <taxon>Balneolota</taxon>
        <taxon>Balneolia</taxon>
        <taxon>Balneolales</taxon>
        <taxon>Balneolaceae</taxon>
        <taxon>Fodinibius</taxon>
    </lineage>
</organism>
<gene>
    <name evidence="2" type="ORF">J6I44_14595</name>
</gene>
<feature type="region of interest" description="Disordered" evidence="1">
    <location>
        <begin position="57"/>
        <end position="81"/>
    </location>
</feature>
<dbReference type="Proteomes" id="UP001207918">
    <property type="component" value="Unassembled WGS sequence"/>
</dbReference>
<name>A0ABT3PQF1_9BACT</name>
<protein>
    <submittedName>
        <fullName evidence="2">Uncharacterized protein</fullName>
    </submittedName>
</protein>
<keyword evidence="3" id="KW-1185">Reference proteome</keyword>
<evidence type="ECO:0000313" key="3">
    <source>
        <dbReference type="Proteomes" id="UP001207918"/>
    </source>
</evidence>
<proteinExistence type="predicted"/>
<dbReference type="EMBL" id="JAGGJA010000010">
    <property type="protein sequence ID" value="MCW9708092.1"/>
    <property type="molecule type" value="Genomic_DNA"/>
</dbReference>
<comment type="caution">
    <text evidence="2">The sequence shown here is derived from an EMBL/GenBank/DDBJ whole genome shotgun (WGS) entry which is preliminary data.</text>
</comment>
<accession>A0ABT3PQF1</accession>
<sequence>MSYKRRLDKIEENSCHGLSLDALTIADEPIIREDIATDKQKYIQVPTPFGMGLKPVDDSHPQGMTKQQHLENGNDIAYEVQ</sequence>